<name>A0A8H2WAP1_9AGAM</name>
<evidence type="ECO:0000256" key="1">
    <source>
        <dbReference type="SAM" id="MobiDB-lite"/>
    </source>
</evidence>
<protein>
    <submittedName>
        <fullName evidence="2">Uncharacterized protein</fullName>
    </submittedName>
</protein>
<comment type="caution">
    <text evidence="2">The sequence shown here is derived from an EMBL/GenBank/DDBJ whole genome shotgun (WGS) entry which is preliminary data.</text>
</comment>
<feature type="region of interest" description="Disordered" evidence="1">
    <location>
        <begin position="223"/>
        <end position="267"/>
    </location>
</feature>
<sequence length="267" mass="29104">MLTGIEIVALAMASTGMSGSVASKIANYTRKGAAQKVYDDVIHQYNQVKVFRKDEAVSKFLTEKDKEELDTSIKDVTFDLMELHSILQDLKGVAYYKITAYGAKWLYFHDHVQLTMKLIVDVNAEIKERSAHGRSQARSESMREEQADFLGVGASPCGNENVAVRQGLGSGDCEILSPTQGSNLTSKIALNRQIADEMASLATATLRASIAGGMKSWPLLPAEDSEVHAAGESKSTIENVPPKATSAPPSLDHGNDIEMKKWEKEVD</sequence>
<proteinExistence type="predicted"/>
<evidence type="ECO:0000313" key="2">
    <source>
        <dbReference type="EMBL" id="CAE6346019.1"/>
    </source>
</evidence>
<dbReference type="EMBL" id="CAJMWS010000041">
    <property type="protein sequence ID" value="CAE6346019.1"/>
    <property type="molecule type" value="Genomic_DNA"/>
</dbReference>
<dbReference type="Proteomes" id="UP000663846">
    <property type="component" value="Unassembled WGS sequence"/>
</dbReference>
<gene>
    <name evidence="2" type="ORF">RDB_LOCUS7037</name>
</gene>
<accession>A0A8H2WAP1</accession>
<organism evidence="2 3">
    <name type="scientific">Rhizoctonia solani</name>
    <dbReference type="NCBI Taxonomy" id="456999"/>
    <lineage>
        <taxon>Eukaryota</taxon>
        <taxon>Fungi</taxon>
        <taxon>Dikarya</taxon>
        <taxon>Basidiomycota</taxon>
        <taxon>Agaricomycotina</taxon>
        <taxon>Agaricomycetes</taxon>
        <taxon>Cantharellales</taxon>
        <taxon>Ceratobasidiaceae</taxon>
        <taxon>Rhizoctonia</taxon>
    </lineage>
</organism>
<reference evidence="2" key="1">
    <citation type="submission" date="2021-01" db="EMBL/GenBank/DDBJ databases">
        <authorList>
            <person name="Kaushik A."/>
        </authorList>
    </citation>
    <scope>NUCLEOTIDE SEQUENCE</scope>
    <source>
        <strain evidence="2">AG1-1C</strain>
    </source>
</reference>
<feature type="compositionally biased region" description="Basic and acidic residues" evidence="1">
    <location>
        <begin position="253"/>
        <end position="267"/>
    </location>
</feature>
<evidence type="ECO:0000313" key="3">
    <source>
        <dbReference type="Proteomes" id="UP000663846"/>
    </source>
</evidence>
<dbReference type="AlphaFoldDB" id="A0A8H2WAP1"/>